<dbReference type="SUPFAM" id="SSF46785">
    <property type="entry name" value="Winged helix' DNA-binding domain"/>
    <property type="match status" value="1"/>
</dbReference>
<dbReference type="eggNOG" id="COG1733">
    <property type="taxonomic scope" value="Bacteria"/>
</dbReference>
<dbReference type="Proteomes" id="UP000006875">
    <property type="component" value="Chromosome"/>
</dbReference>
<dbReference type="GO" id="GO:0003677">
    <property type="term" value="F:DNA binding"/>
    <property type="evidence" value="ECO:0007669"/>
    <property type="project" value="UniProtKB-KW"/>
</dbReference>
<dbReference type="InterPro" id="IPR036388">
    <property type="entry name" value="WH-like_DNA-bd_sf"/>
</dbReference>
<reference evidence="5 6" key="1">
    <citation type="journal article" date="2010" name="Stand. Genomic Sci.">
        <title>Complete genome sequence of Ilyobacter polytropus type strain (CuHbu1).</title>
        <authorList>
            <person name="Sikorski J."/>
            <person name="Chertkov O."/>
            <person name="Lapidus A."/>
            <person name="Nolan M."/>
            <person name="Lucas S."/>
            <person name="Del Rio T.G."/>
            <person name="Tice H."/>
            <person name="Cheng J.F."/>
            <person name="Tapia R."/>
            <person name="Han C."/>
            <person name="Goodwin L."/>
            <person name="Pitluck S."/>
            <person name="Liolios K."/>
            <person name="Ivanova N."/>
            <person name="Mavromatis K."/>
            <person name="Mikhailova N."/>
            <person name="Pati A."/>
            <person name="Chen A."/>
            <person name="Palaniappan K."/>
            <person name="Land M."/>
            <person name="Hauser L."/>
            <person name="Chang Y.J."/>
            <person name="Jeffries C.D."/>
            <person name="Brambilla E."/>
            <person name="Yasawong M."/>
            <person name="Rohde M."/>
            <person name="Pukall R."/>
            <person name="Spring S."/>
            <person name="Goker M."/>
            <person name="Woyke T."/>
            <person name="Bristow J."/>
            <person name="Eisen J.A."/>
            <person name="Markowitz V."/>
            <person name="Hugenholtz P."/>
            <person name="Kyrpides N.C."/>
            <person name="Klenk H.P."/>
        </authorList>
    </citation>
    <scope>NUCLEOTIDE SEQUENCE [LARGE SCALE GENOMIC DNA]</scope>
    <source>
        <strain evidence="6">ATCC 51220 / DSM 2926 / LMG 16218 / CuHBu1</strain>
    </source>
</reference>
<evidence type="ECO:0000259" key="4">
    <source>
        <dbReference type="PROSITE" id="PS51118"/>
    </source>
</evidence>
<dbReference type="OrthoDB" id="9791143at2"/>
<evidence type="ECO:0000313" key="5">
    <source>
        <dbReference type="EMBL" id="ADO82739.1"/>
    </source>
</evidence>
<organism evidence="5 6">
    <name type="scientific">Ilyobacter polytropus (strain ATCC 51220 / DSM 2926 / LMG 16218 / CuHBu1)</name>
    <dbReference type="NCBI Taxonomy" id="572544"/>
    <lineage>
        <taxon>Bacteria</taxon>
        <taxon>Fusobacteriati</taxon>
        <taxon>Fusobacteriota</taxon>
        <taxon>Fusobacteriia</taxon>
        <taxon>Fusobacteriales</taxon>
        <taxon>Fusobacteriaceae</taxon>
        <taxon>Ilyobacter</taxon>
    </lineage>
</organism>
<evidence type="ECO:0000313" key="6">
    <source>
        <dbReference type="Proteomes" id="UP000006875"/>
    </source>
</evidence>
<dbReference type="AlphaFoldDB" id="E3H8H2"/>
<keyword evidence="6" id="KW-1185">Reference proteome</keyword>
<protein>
    <submittedName>
        <fullName evidence="5">Transcriptional regulator, HxlR family</fullName>
    </submittedName>
</protein>
<sequence>MLTVDDKNYICSLDYAMSIIKGKWKSVIICHLNRSSTRFLELQRQLPGVSQKVLTENLKELEADKIIKKIVFPEVPPRVEYELTETGYKLFEIITLLETWGKEYIKEFKINNSPN</sequence>
<dbReference type="RefSeq" id="WP_013387407.1">
    <property type="nucleotide sequence ID" value="NC_014632.1"/>
</dbReference>
<dbReference type="PANTHER" id="PTHR33204">
    <property type="entry name" value="TRANSCRIPTIONAL REGULATOR, MARR FAMILY"/>
    <property type="match status" value="1"/>
</dbReference>
<evidence type="ECO:0000256" key="2">
    <source>
        <dbReference type="ARBA" id="ARBA00023125"/>
    </source>
</evidence>
<dbReference type="KEGG" id="ipo:Ilyop_0957"/>
<keyword evidence="2" id="KW-0238">DNA-binding</keyword>
<dbReference type="Gene3D" id="1.10.10.10">
    <property type="entry name" value="Winged helix-like DNA-binding domain superfamily/Winged helix DNA-binding domain"/>
    <property type="match status" value="1"/>
</dbReference>
<dbReference type="EMBL" id="CP002281">
    <property type="protein sequence ID" value="ADO82739.1"/>
    <property type="molecule type" value="Genomic_DNA"/>
</dbReference>
<dbReference type="InterPro" id="IPR036390">
    <property type="entry name" value="WH_DNA-bd_sf"/>
</dbReference>
<dbReference type="HOGENOM" id="CLU_111585_5_1_0"/>
<dbReference type="InterPro" id="IPR002577">
    <property type="entry name" value="HTH_HxlR"/>
</dbReference>
<dbReference type="Pfam" id="PF01638">
    <property type="entry name" value="HxlR"/>
    <property type="match status" value="1"/>
</dbReference>
<keyword evidence="3" id="KW-0804">Transcription</keyword>
<name>E3H8H2_ILYPC</name>
<evidence type="ECO:0000256" key="3">
    <source>
        <dbReference type="ARBA" id="ARBA00023163"/>
    </source>
</evidence>
<gene>
    <name evidence="5" type="ordered locus">Ilyop_0957</name>
</gene>
<feature type="domain" description="HTH hxlR-type" evidence="4">
    <location>
        <begin position="11"/>
        <end position="109"/>
    </location>
</feature>
<dbReference type="PANTHER" id="PTHR33204:SF29">
    <property type="entry name" value="TRANSCRIPTIONAL REGULATOR"/>
    <property type="match status" value="1"/>
</dbReference>
<keyword evidence="1" id="KW-0805">Transcription regulation</keyword>
<evidence type="ECO:0000256" key="1">
    <source>
        <dbReference type="ARBA" id="ARBA00023015"/>
    </source>
</evidence>
<accession>E3H8H2</accession>
<dbReference type="PROSITE" id="PS51118">
    <property type="entry name" value="HTH_HXLR"/>
    <property type="match status" value="1"/>
</dbReference>
<proteinExistence type="predicted"/>